<dbReference type="Pfam" id="PF00156">
    <property type="entry name" value="Pribosyltran"/>
    <property type="match status" value="1"/>
</dbReference>
<sequence length="187" mass="21345">MTVEKRFVTAQELLDKSFELGLRILKSGELPKFIVGVWRGGTPTGIAVQEIMDYYGVHTDHIAIRTSSYIGMQQQKEVKVHGLEYIISNINAEDSLLIVDDVFDSGRSIEAIVDRLKAKCRRNTPEVIKIATVFYKPARNVTQLTPDYYVEETDDWLVFPHELSDLSREDIKKFKGIDLPDLKIEAK</sequence>
<dbReference type="SUPFAM" id="SSF53271">
    <property type="entry name" value="PRTase-like"/>
    <property type="match status" value="1"/>
</dbReference>
<evidence type="ECO:0000313" key="4">
    <source>
        <dbReference type="EMBL" id="WCL53715.1"/>
    </source>
</evidence>
<dbReference type="GO" id="GO:0016757">
    <property type="term" value="F:glycosyltransferase activity"/>
    <property type="evidence" value="ECO:0007669"/>
    <property type="project" value="UniProtKB-KW"/>
</dbReference>
<dbReference type="Gene3D" id="3.40.50.2020">
    <property type="match status" value="1"/>
</dbReference>
<organism evidence="4 5">
    <name type="scientific">Gimibacter soli</name>
    <dbReference type="NCBI Taxonomy" id="3024400"/>
    <lineage>
        <taxon>Bacteria</taxon>
        <taxon>Pseudomonadati</taxon>
        <taxon>Pseudomonadota</taxon>
        <taxon>Alphaproteobacteria</taxon>
        <taxon>Kordiimonadales</taxon>
        <taxon>Temperatibacteraceae</taxon>
        <taxon>Gimibacter</taxon>
    </lineage>
</organism>
<dbReference type="CDD" id="cd06223">
    <property type="entry name" value="PRTases_typeI"/>
    <property type="match status" value="1"/>
</dbReference>
<keyword evidence="2" id="KW-0808">Transferase</keyword>
<dbReference type="KEGG" id="gso:PH603_14335"/>
<evidence type="ECO:0000313" key="5">
    <source>
        <dbReference type="Proteomes" id="UP001217500"/>
    </source>
</evidence>
<dbReference type="PANTHER" id="PTHR43363:SF1">
    <property type="entry name" value="HYPOXANTHINE-GUANINE PHOSPHORIBOSYLTRANSFERASE"/>
    <property type="match status" value="1"/>
</dbReference>
<dbReference type="InterPro" id="IPR029057">
    <property type="entry name" value="PRTase-like"/>
</dbReference>
<keyword evidence="5" id="KW-1185">Reference proteome</keyword>
<evidence type="ECO:0000256" key="2">
    <source>
        <dbReference type="ARBA" id="ARBA00022679"/>
    </source>
</evidence>
<protein>
    <submittedName>
        <fullName evidence="4">Phosphoribosyltransferase family protein</fullName>
    </submittedName>
</protein>
<reference evidence="4" key="1">
    <citation type="submission" date="2023-01" db="EMBL/GenBank/DDBJ databases">
        <title>The genome sequence of Kordiimonadaceae bacterium 6D33.</title>
        <authorList>
            <person name="Liu Y."/>
        </authorList>
    </citation>
    <scope>NUCLEOTIDE SEQUENCE</scope>
    <source>
        <strain evidence="4">6D33</strain>
    </source>
</reference>
<evidence type="ECO:0000259" key="3">
    <source>
        <dbReference type="Pfam" id="PF00156"/>
    </source>
</evidence>
<dbReference type="EMBL" id="CP116805">
    <property type="protein sequence ID" value="WCL53715.1"/>
    <property type="molecule type" value="Genomic_DNA"/>
</dbReference>
<dbReference type="Proteomes" id="UP001217500">
    <property type="component" value="Chromosome"/>
</dbReference>
<gene>
    <name evidence="4" type="ORF">PH603_14335</name>
</gene>
<keyword evidence="1 4" id="KW-0328">Glycosyltransferase</keyword>
<dbReference type="AlphaFoldDB" id="A0AAF0BLQ0"/>
<proteinExistence type="predicted"/>
<feature type="domain" description="Phosphoribosyltransferase" evidence="3">
    <location>
        <begin position="27"/>
        <end position="164"/>
    </location>
</feature>
<evidence type="ECO:0000256" key="1">
    <source>
        <dbReference type="ARBA" id="ARBA00022676"/>
    </source>
</evidence>
<dbReference type="InterPro" id="IPR000836">
    <property type="entry name" value="PRTase_dom"/>
</dbReference>
<name>A0AAF0BLQ0_9PROT</name>
<accession>A0AAF0BLQ0</accession>
<dbReference type="RefSeq" id="WP_289503256.1">
    <property type="nucleotide sequence ID" value="NZ_CP116805.1"/>
</dbReference>
<dbReference type="PANTHER" id="PTHR43363">
    <property type="entry name" value="HYPOXANTHINE PHOSPHORIBOSYLTRANSFERASE"/>
    <property type="match status" value="1"/>
</dbReference>